<evidence type="ECO:0000313" key="1">
    <source>
        <dbReference type="EMBL" id="NIJ13242.1"/>
    </source>
</evidence>
<dbReference type="Proteomes" id="UP000545493">
    <property type="component" value="Unassembled WGS sequence"/>
</dbReference>
<dbReference type="RefSeq" id="WP_167172885.1">
    <property type="nucleotide sequence ID" value="NZ_JAAOYM010000001.1"/>
</dbReference>
<comment type="caution">
    <text evidence="1">The sequence shown here is derived from an EMBL/GenBank/DDBJ whole genome shotgun (WGS) entry which is preliminary data.</text>
</comment>
<evidence type="ECO:0000313" key="2">
    <source>
        <dbReference type="Proteomes" id="UP000545493"/>
    </source>
</evidence>
<keyword evidence="2" id="KW-1185">Reference proteome</keyword>
<sequence length="266" mass="29557">MNALIPLWRRAITAEVCWLTAEGEPAALAATPLLDRDVPCVALPYARAGEVARLRDAEQVAFAVTDSRSLRPGVPAVAAVGSVSVLDDTEGDHFVVELLKQELVKFPPSRTLADSPLLCRENWWWLPRLIIRLERVTQLLELPPRTNPARHGLLVRERDATLAPGVVEVLDGQLDRVPLRDAGGNDLRGDGGPALVFGYDYSMPDLERWETWSRGGRLLGDELVVEQRSGSPEADLSPLSLRSRVRRQRELSRECKRNIVAVQRRG</sequence>
<proteinExistence type="predicted"/>
<dbReference type="AlphaFoldDB" id="A0A7X5ZRV2"/>
<accession>A0A7X5ZRV2</accession>
<reference evidence="1 2" key="1">
    <citation type="submission" date="2020-03" db="EMBL/GenBank/DDBJ databases">
        <title>Sequencing the genomes of 1000 actinobacteria strains.</title>
        <authorList>
            <person name="Klenk H.-P."/>
        </authorList>
    </citation>
    <scope>NUCLEOTIDE SEQUENCE [LARGE SCALE GENOMIC DNA]</scope>
    <source>
        <strain evidence="1 2">DSM 45685</strain>
    </source>
</reference>
<protein>
    <submittedName>
        <fullName evidence="1">Uncharacterized protein</fullName>
    </submittedName>
</protein>
<organism evidence="1 2">
    <name type="scientific">Saccharomonospora amisosensis</name>
    <dbReference type="NCBI Taxonomy" id="1128677"/>
    <lineage>
        <taxon>Bacteria</taxon>
        <taxon>Bacillati</taxon>
        <taxon>Actinomycetota</taxon>
        <taxon>Actinomycetes</taxon>
        <taxon>Pseudonocardiales</taxon>
        <taxon>Pseudonocardiaceae</taxon>
        <taxon>Saccharomonospora</taxon>
    </lineage>
</organism>
<dbReference type="EMBL" id="JAAOYM010000001">
    <property type="protein sequence ID" value="NIJ13242.1"/>
    <property type="molecule type" value="Genomic_DNA"/>
</dbReference>
<gene>
    <name evidence="1" type="ORF">FHU38_003586</name>
</gene>
<name>A0A7X5ZRV2_9PSEU</name>